<keyword evidence="13" id="KW-0131">Cell cycle</keyword>
<dbReference type="EMBL" id="JAGFMF010011562">
    <property type="protein sequence ID" value="KAG8520583.1"/>
    <property type="molecule type" value="Genomic_DNA"/>
</dbReference>
<dbReference type="InterPro" id="IPR016135">
    <property type="entry name" value="UBQ-conjugating_enzyme/RWD"/>
</dbReference>
<keyword evidence="20" id="KW-1185">Reference proteome</keyword>
<comment type="function">
    <text evidence="14">Accepts ubiquitin from the E1 complex and catalyzes its covalent attachment to other proteins. Catalyzes 'Lys-11'-linked polyubiquitination. Acts as an essential factor of the anaphase promoting complex/cyclosome (APC/C), a cell cycle-regulated ubiquitin ligase that controls progression through mitosis. Acts by specifically elongating 'Lys-11'-linked polyubiquitin chains initiated by the E2 enzyme UBE2C/UBCH10 on APC/C substrates, enhancing the degradation of APC/C substrates by the proteasome and promoting mitotic exit. Also acts by elongating ubiquitin chains initiated by the E2 enzyme UBE2D1/UBCH5 in vitro; it is however unclear whether UBE2D1/UBCH5 acts as an E2 enzyme for the APC/C in vivo. Also involved in ubiquitination and subsequent degradation of VHL, resulting in an accumulation of HIF1A. In vitro able to promote polyubiquitination using all 7 ubiquitin Lys residues, except 'Lys-48'-linked polyubiquitination.</text>
</comment>
<comment type="subunit">
    <text evidence="15">Component of the APC/C complex, composed of at least 14 distinct subunits that assemble into a complex of at least 19 chains with a combined molecular mass of around 1.2 MDa. Within this complex, directly interacts with ANAPC2 and ANAPC4. Interacts with CDC20, FZR1/CDH1 and VHL.</text>
</comment>
<dbReference type="InterPro" id="IPR053891">
    <property type="entry name" value="Shisa_N"/>
</dbReference>
<keyword evidence="7" id="KW-0812">Transmembrane</keyword>
<name>A0A8J6DW74_GALPY</name>
<gene>
    <name evidence="19" type="ORF">J0S82_007451</name>
</gene>
<feature type="compositionally biased region" description="Gly residues" evidence="17">
    <location>
        <begin position="261"/>
        <end position="279"/>
    </location>
</feature>
<feature type="region of interest" description="Disordered" evidence="17">
    <location>
        <begin position="442"/>
        <end position="487"/>
    </location>
</feature>
<dbReference type="FunFam" id="3.10.110.10:FF:000034">
    <property type="entry name" value="Ubiquitin-conjugating enzyme E2 S"/>
    <property type="match status" value="1"/>
</dbReference>
<dbReference type="SMART" id="SM00212">
    <property type="entry name" value="UBCc"/>
    <property type="match status" value="1"/>
</dbReference>
<keyword evidence="10" id="KW-0067">ATP-binding</keyword>
<evidence type="ECO:0000259" key="18">
    <source>
        <dbReference type="PROSITE" id="PS50127"/>
    </source>
</evidence>
<feature type="region of interest" description="Disordered" evidence="17">
    <location>
        <begin position="174"/>
        <end position="218"/>
    </location>
</feature>
<dbReference type="InterPro" id="IPR000608">
    <property type="entry name" value="UBC"/>
</dbReference>
<comment type="subcellular location">
    <subcellularLocation>
        <location evidence="2">Membrane</location>
    </subcellularLocation>
</comment>
<dbReference type="GO" id="GO:0051301">
    <property type="term" value="P:cell division"/>
    <property type="evidence" value="ECO:0007669"/>
    <property type="project" value="UniProtKB-KW"/>
</dbReference>
<dbReference type="PROSITE" id="PS50127">
    <property type="entry name" value="UBC_2"/>
    <property type="match status" value="1"/>
</dbReference>
<evidence type="ECO:0000256" key="11">
    <source>
        <dbReference type="ARBA" id="ARBA00022989"/>
    </source>
</evidence>
<protein>
    <recommendedName>
        <fullName evidence="4">E2 ubiquitin-conjugating enzyme</fullName>
        <ecNumber evidence="4">2.3.2.23</ecNumber>
    </recommendedName>
</protein>
<dbReference type="PROSITE" id="PS00183">
    <property type="entry name" value="UBC_1"/>
    <property type="match status" value="1"/>
</dbReference>
<feature type="compositionally biased region" description="Gly residues" evidence="17">
    <location>
        <begin position="355"/>
        <end position="387"/>
    </location>
</feature>
<feature type="non-terminal residue" evidence="19">
    <location>
        <position position="954"/>
    </location>
</feature>
<dbReference type="GO" id="GO:0061631">
    <property type="term" value="F:ubiquitin conjugating enzyme activity"/>
    <property type="evidence" value="ECO:0007669"/>
    <property type="project" value="UniProtKB-EC"/>
</dbReference>
<dbReference type="GO" id="GO:0005524">
    <property type="term" value="F:ATP binding"/>
    <property type="evidence" value="ECO:0007669"/>
    <property type="project" value="UniProtKB-KW"/>
</dbReference>
<evidence type="ECO:0000256" key="7">
    <source>
        <dbReference type="ARBA" id="ARBA00022692"/>
    </source>
</evidence>
<keyword evidence="8" id="KW-0547">Nucleotide-binding</keyword>
<feature type="region of interest" description="Disordered" evidence="17">
    <location>
        <begin position="894"/>
        <end position="954"/>
    </location>
</feature>
<evidence type="ECO:0000313" key="20">
    <source>
        <dbReference type="Proteomes" id="UP000700334"/>
    </source>
</evidence>
<dbReference type="Gene3D" id="3.10.110.10">
    <property type="entry name" value="Ubiquitin Conjugating Enzyme"/>
    <property type="match status" value="1"/>
</dbReference>
<evidence type="ECO:0000256" key="10">
    <source>
        <dbReference type="ARBA" id="ARBA00022840"/>
    </source>
</evidence>
<dbReference type="EC" id="2.3.2.23" evidence="4"/>
<dbReference type="OrthoDB" id="9836398at2759"/>
<evidence type="ECO:0000256" key="17">
    <source>
        <dbReference type="SAM" id="MobiDB-lite"/>
    </source>
</evidence>
<keyword evidence="12" id="KW-0472">Membrane</keyword>
<dbReference type="GO" id="GO:0014069">
    <property type="term" value="C:postsynaptic density"/>
    <property type="evidence" value="ECO:0007669"/>
    <property type="project" value="TreeGrafter"/>
</dbReference>
<evidence type="ECO:0000256" key="8">
    <source>
        <dbReference type="ARBA" id="ARBA00022741"/>
    </source>
</evidence>
<feature type="region of interest" description="Disordered" evidence="17">
    <location>
        <begin position="655"/>
        <end position="706"/>
    </location>
</feature>
<evidence type="ECO:0000256" key="15">
    <source>
        <dbReference type="ARBA" id="ARBA00065204"/>
    </source>
</evidence>
<comment type="catalytic activity">
    <reaction evidence="1">
        <text>S-ubiquitinyl-[E1 ubiquitin-activating enzyme]-L-cysteine + [E2 ubiquitin-conjugating enzyme]-L-cysteine = [E1 ubiquitin-activating enzyme]-L-cysteine + S-ubiquitinyl-[E2 ubiquitin-conjugating enzyme]-L-cysteine.</text>
        <dbReference type="EC" id="2.3.2.23"/>
    </reaction>
</comment>
<evidence type="ECO:0000256" key="16">
    <source>
        <dbReference type="PROSITE-ProRule" id="PRU10133"/>
    </source>
</evidence>
<feature type="compositionally biased region" description="Basic residues" evidence="17">
    <location>
        <begin position="940"/>
        <end position="954"/>
    </location>
</feature>
<dbReference type="Proteomes" id="UP000700334">
    <property type="component" value="Unassembled WGS sequence"/>
</dbReference>
<accession>A0A8J6DW74</accession>
<sequence length="954" mass="100225">INIDEAVDRTILGFGGHPGATGGCGGGAGSPARGEGEVPPLGSPPERAETRASAGHRHICTEAGASARSRARPVAIRAHAPPGLAGSRRRRPDSLGPRIRRRSSPGTHGAPRILQSPCRSGSGSLQTPNQPGPLSPSRFTILAITPSLGGSDNPEVSQPARPHWELRAPTAIQGTQTLPRRPGPDPPHKGGPNVLFPQGPRSPHRCSGSPWDRASAPPAPAFRIQVSPLFTPILNPRAPGPLPALLAHLRRLTGALTGGGAAAGGGANGTRSGAAGGAGAAARAPPPAELCHGYYDVMGQYDATFNCSTGSYRFCCGTCHYRFCCEHRHMRLAQASCSNYDTPRWATTPPPLAGGAAGAGGAGGGPGPGQAGWLEGGRAGSAGGRGGEGPGGSTAYVVCGVISFALAVGVGAKVAFSKASRAPRAHREINVPRALVDILRHQAGPARPDRTRSSSLTPGLGGSDSLPPRTPKGLYSTVKPSNLDWRAAPPPSPPLHYSTLSCSRSFHNLSHLPPSYEAAVKSELSRYSSLKRLAEKDLDEAYLKRRHLELPRGTLPLHALRRPGTGGYRLEGWGPEELGPAPAPHPRRVMSQEHLLGEGARGRCEFTLPRARLVSQERLLLSSPEALRQSREHLLSPPRSPALPPERAGLAASHSNLLLGPAGPPTPLHGLPPPGLHAHPHHGLHGSPQPAWVADAGGGGTLARRPPFQRQGTLEQLQFIPGHHLPQHLRTASKNENSNVENLPPHIIRLVYKEVTTLTADPPDGIKVFPNEEDLTDLQVTIEGPEGTPYAGGLFRMKLLLGKDFPASPPKGYFLTKIFHPNVGANGEICVNVLKRDWTAELGIRHVLLTIKCLLIHPNPESALNEEAGRLLLENYEEYAARARLLTEIHGGAGGPSGARAEASRGLASAASAPDPLSSLGGAEGPMAKKHAGERDKKLAAKKKTDKKRALRRL</sequence>
<comment type="pathway">
    <text evidence="3">Protein modification; protein ubiquitination.</text>
</comment>
<dbReference type="SUPFAM" id="SSF54495">
    <property type="entry name" value="UBC-like"/>
    <property type="match status" value="1"/>
</dbReference>
<evidence type="ECO:0000256" key="4">
    <source>
        <dbReference type="ARBA" id="ARBA00012486"/>
    </source>
</evidence>
<feature type="compositionally biased region" description="Polar residues" evidence="17">
    <location>
        <begin position="117"/>
        <end position="129"/>
    </location>
</feature>
<dbReference type="GO" id="GO:0048172">
    <property type="term" value="P:regulation of short-term neuronal synaptic plasticity"/>
    <property type="evidence" value="ECO:0007669"/>
    <property type="project" value="TreeGrafter"/>
</dbReference>
<evidence type="ECO:0000256" key="13">
    <source>
        <dbReference type="ARBA" id="ARBA00023306"/>
    </source>
</evidence>
<dbReference type="GO" id="GO:0045211">
    <property type="term" value="C:postsynaptic membrane"/>
    <property type="evidence" value="ECO:0007669"/>
    <property type="project" value="TreeGrafter"/>
</dbReference>
<dbReference type="InterPro" id="IPR023313">
    <property type="entry name" value="UBQ-conjugating_AS"/>
</dbReference>
<proteinExistence type="predicted"/>
<dbReference type="Pfam" id="PF00179">
    <property type="entry name" value="UQ_con"/>
    <property type="match status" value="1"/>
</dbReference>
<dbReference type="Pfam" id="PF13908">
    <property type="entry name" value="Shisa_N"/>
    <property type="match status" value="1"/>
</dbReference>
<feature type="domain" description="UBC core" evidence="18">
    <location>
        <begin position="746"/>
        <end position="892"/>
    </location>
</feature>
<feature type="compositionally biased region" description="Low complexity" evidence="17">
    <location>
        <begin position="907"/>
        <end position="920"/>
    </location>
</feature>
<dbReference type="GO" id="GO:0032281">
    <property type="term" value="C:AMPA glutamate receptor complex"/>
    <property type="evidence" value="ECO:0007669"/>
    <property type="project" value="TreeGrafter"/>
</dbReference>
<evidence type="ECO:0000256" key="2">
    <source>
        <dbReference type="ARBA" id="ARBA00004370"/>
    </source>
</evidence>
<dbReference type="InterPro" id="IPR026910">
    <property type="entry name" value="Shisa"/>
</dbReference>
<dbReference type="AlphaFoldDB" id="A0A8J6DW74"/>
<evidence type="ECO:0000256" key="5">
    <source>
        <dbReference type="ARBA" id="ARBA00022618"/>
    </source>
</evidence>
<dbReference type="GO" id="GO:0031145">
    <property type="term" value="P:anaphase-promoting complex-dependent catabolic process"/>
    <property type="evidence" value="ECO:0007669"/>
    <property type="project" value="UniProtKB-ARBA"/>
</dbReference>
<keyword evidence="9" id="KW-0833">Ubl conjugation pathway</keyword>
<evidence type="ECO:0000256" key="12">
    <source>
        <dbReference type="ARBA" id="ARBA00023136"/>
    </source>
</evidence>
<dbReference type="GO" id="GO:0032591">
    <property type="term" value="C:dendritic spine membrane"/>
    <property type="evidence" value="ECO:0007669"/>
    <property type="project" value="TreeGrafter"/>
</dbReference>
<feature type="active site" description="Glycyl thioester intermediate" evidence="16">
    <location>
        <position position="830"/>
    </location>
</feature>
<organism evidence="19 20">
    <name type="scientific">Galemys pyrenaicus</name>
    <name type="common">Iberian desman</name>
    <name type="synonym">Pyrenean desman</name>
    <dbReference type="NCBI Taxonomy" id="202257"/>
    <lineage>
        <taxon>Eukaryota</taxon>
        <taxon>Metazoa</taxon>
        <taxon>Chordata</taxon>
        <taxon>Craniata</taxon>
        <taxon>Vertebrata</taxon>
        <taxon>Euteleostomi</taxon>
        <taxon>Mammalia</taxon>
        <taxon>Eutheria</taxon>
        <taxon>Laurasiatheria</taxon>
        <taxon>Eulipotyphla</taxon>
        <taxon>Talpidae</taxon>
        <taxon>Galemys</taxon>
    </lineage>
</organism>
<evidence type="ECO:0000256" key="14">
    <source>
        <dbReference type="ARBA" id="ARBA00053181"/>
    </source>
</evidence>
<dbReference type="PANTHER" id="PTHR31774">
    <property type="entry name" value="PROTEIN SHISA-9-RELATED"/>
    <property type="match status" value="1"/>
</dbReference>
<evidence type="ECO:0000313" key="19">
    <source>
        <dbReference type="EMBL" id="KAG8520583.1"/>
    </source>
</evidence>
<dbReference type="PANTHER" id="PTHR31774:SF2">
    <property type="entry name" value="PROTEIN SHISA-7"/>
    <property type="match status" value="1"/>
</dbReference>
<dbReference type="GO" id="GO:0010458">
    <property type="term" value="P:exit from mitosis"/>
    <property type="evidence" value="ECO:0007669"/>
    <property type="project" value="UniProtKB-ARBA"/>
</dbReference>
<keyword evidence="11" id="KW-1133">Transmembrane helix</keyword>
<feature type="region of interest" description="Disordered" evidence="17">
    <location>
        <begin position="261"/>
        <end position="282"/>
    </location>
</feature>
<dbReference type="CDD" id="cd23804">
    <property type="entry name" value="UBCc_UBE2S"/>
    <property type="match status" value="1"/>
</dbReference>
<reference evidence="19" key="1">
    <citation type="journal article" date="2021" name="Evol. Appl.">
        <title>The genome of the Pyrenean desman and the effects of bottlenecks and inbreeding on the genomic landscape of an endangered species.</title>
        <authorList>
            <person name="Escoda L."/>
            <person name="Castresana J."/>
        </authorList>
    </citation>
    <scope>NUCLEOTIDE SEQUENCE</scope>
    <source>
        <strain evidence="19">IBE-C5619</strain>
    </source>
</reference>
<keyword evidence="6" id="KW-0808">Transferase</keyword>
<evidence type="ECO:0000256" key="9">
    <source>
        <dbReference type="ARBA" id="ARBA00022786"/>
    </source>
</evidence>
<evidence type="ECO:0000256" key="1">
    <source>
        <dbReference type="ARBA" id="ARBA00000485"/>
    </source>
</evidence>
<keyword evidence="5" id="KW-0132">Cell division</keyword>
<feature type="compositionally biased region" description="Pro residues" evidence="17">
    <location>
        <begin position="662"/>
        <end position="675"/>
    </location>
</feature>
<comment type="caution">
    <text evidence="19">The sequence shown here is derived from an EMBL/GenBank/DDBJ whole genome shotgun (WGS) entry which is preliminary data.</text>
</comment>
<feature type="region of interest" description="Disordered" evidence="17">
    <location>
        <begin position="352"/>
        <end position="387"/>
    </location>
</feature>
<evidence type="ECO:0000256" key="6">
    <source>
        <dbReference type="ARBA" id="ARBA00022679"/>
    </source>
</evidence>
<evidence type="ECO:0000256" key="3">
    <source>
        <dbReference type="ARBA" id="ARBA00004906"/>
    </source>
</evidence>
<feature type="compositionally biased region" description="Gly residues" evidence="17">
    <location>
        <begin position="14"/>
        <end position="29"/>
    </location>
</feature>
<feature type="region of interest" description="Disordered" evidence="17">
    <location>
        <begin position="14"/>
        <end position="138"/>
    </location>
</feature>